<reference evidence="1 2" key="1">
    <citation type="journal article" date="2014" name="Am. J. Bot.">
        <title>Genome assembly and annotation for red clover (Trifolium pratense; Fabaceae).</title>
        <authorList>
            <person name="Istvanek J."/>
            <person name="Jaros M."/>
            <person name="Krenek A."/>
            <person name="Repkova J."/>
        </authorList>
    </citation>
    <scope>NUCLEOTIDE SEQUENCE [LARGE SCALE GENOMIC DNA]</scope>
    <source>
        <strain evidence="2">cv. Tatra</strain>
        <tissue evidence="1">Young leaves</tissue>
    </source>
</reference>
<organism evidence="1 2">
    <name type="scientific">Trifolium pratense</name>
    <name type="common">Red clover</name>
    <dbReference type="NCBI Taxonomy" id="57577"/>
    <lineage>
        <taxon>Eukaryota</taxon>
        <taxon>Viridiplantae</taxon>
        <taxon>Streptophyta</taxon>
        <taxon>Embryophyta</taxon>
        <taxon>Tracheophyta</taxon>
        <taxon>Spermatophyta</taxon>
        <taxon>Magnoliopsida</taxon>
        <taxon>eudicotyledons</taxon>
        <taxon>Gunneridae</taxon>
        <taxon>Pentapetalae</taxon>
        <taxon>rosids</taxon>
        <taxon>fabids</taxon>
        <taxon>Fabales</taxon>
        <taxon>Fabaceae</taxon>
        <taxon>Papilionoideae</taxon>
        <taxon>50 kb inversion clade</taxon>
        <taxon>NPAAA clade</taxon>
        <taxon>Hologalegina</taxon>
        <taxon>IRL clade</taxon>
        <taxon>Trifolieae</taxon>
        <taxon>Trifolium</taxon>
    </lineage>
</organism>
<gene>
    <name evidence="1" type="ORF">L195_g050412</name>
</gene>
<dbReference type="EMBL" id="ASHM01076580">
    <property type="protein sequence ID" value="PNX57460.1"/>
    <property type="molecule type" value="Genomic_DNA"/>
</dbReference>
<proteinExistence type="predicted"/>
<feature type="non-terminal residue" evidence="1">
    <location>
        <position position="1"/>
    </location>
</feature>
<dbReference type="Proteomes" id="UP000236291">
    <property type="component" value="Unassembled WGS sequence"/>
</dbReference>
<accession>A0A2K3JTW3</accession>
<dbReference type="AlphaFoldDB" id="A0A2K3JTW3"/>
<comment type="caution">
    <text evidence="1">The sequence shown here is derived from an EMBL/GenBank/DDBJ whole genome shotgun (WGS) entry which is preliminary data.</text>
</comment>
<evidence type="ECO:0000313" key="1">
    <source>
        <dbReference type="EMBL" id="PNX57460.1"/>
    </source>
</evidence>
<protein>
    <submittedName>
        <fullName evidence="1">Uncharacterized protein</fullName>
    </submittedName>
</protein>
<reference evidence="1 2" key="2">
    <citation type="journal article" date="2017" name="Front. Plant Sci.">
        <title>Gene Classification and Mining of Molecular Markers Useful in Red Clover (Trifolium pratense) Breeding.</title>
        <authorList>
            <person name="Istvanek J."/>
            <person name="Dluhosova J."/>
            <person name="Dluhos P."/>
            <person name="Patkova L."/>
            <person name="Nedelnik J."/>
            <person name="Repkova J."/>
        </authorList>
    </citation>
    <scope>NUCLEOTIDE SEQUENCE [LARGE SCALE GENOMIC DNA]</scope>
    <source>
        <strain evidence="2">cv. Tatra</strain>
        <tissue evidence="1">Young leaves</tissue>
    </source>
</reference>
<sequence length="46" mass="5473">RPRRKPEENVDDEFRRQERQSVIIGVEFEHRLSADGVVLKVAEMHN</sequence>
<name>A0A2K3JTW3_TRIPR</name>
<evidence type="ECO:0000313" key="2">
    <source>
        <dbReference type="Proteomes" id="UP000236291"/>
    </source>
</evidence>